<evidence type="ECO:0000256" key="3">
    <source>
        <dbReference type="ARBA" id="ARBA00022490"/>
    </source>
</evidence>
<reference evidence="4 5" key="1">
    <citation type="submission" date="2019-11" db="EMBL/GenBank/DDBJ databases">
        <title>P. haliotis isolates from Z. marina roots.</title>
        <authorList>
            <person name="Cohen M."/>
            <person name="Jospin G."/>
            <person name="Eisen J.A."/>
            <person name="Coil D.A."/>
        </authorList>
    </citation>
    <scope>NUCLEOTIDE SEQUENCE [LARGE SCALE GENOMIC DNA]</scope>
    <source>
        <strain evidence="4 5">UCD-MCMsp1aY</strain>
    </source>
</reference>
<comment type="subcellular location">
    <subcellularLocation>
        <location evidence="1">Cytoplasm</location>
        <location evidence="1">Nucleoid</location>
    </subcellularLocation>
</comment>
<dbReference type="RefSeq" id="WP_155695148.1">
    <property type="nucleotide sequence ID" value="NZ_BAAAFQ010000001.1"/>
</dbReference>
<dbReference type="Proteomes" id="UP000439994">
    <property type="component" value="Unassembled WGS sequence"/>
</dbReference>
<evidence type="ECO:0000313" key="5">
    <source>
        <dbReference type="Proteomes" id="UP000439994"/>
    </source>
</evidence>
<dbReference type="GO" id="GO:0003727">
    <property type="term" value="F:single-stranded RNA binding"/>
    <property type="evidence" value="ECO:0007669"/>
    <property type="project" value="TreeGrafter"/>
</dbReference>
<organism evidence="4 5">
    <name type="scientific">Psychrosphaera haliotis</name>
    <dbReference type="NCBI Taxonomy" id="555083"/>
    <lineage>
        <taxon>Bacteria</taxon>
        <taxon>Pseudomonadati</taxon>
        <taxon>Pseudomonadota</taxon>
        <taxon>Gammaproteobacteria</taxon>
        <taxon>Alteromonadales</taxon>
        <taxon>Pseudoalteromonadaceae</taxon>
        <taxon>Psychrosphaera</taxon>
    </lineage>
</organism>
<dbReference type="GO" id="GO:0043590">
    <property type="term" value="C:bacterial nucleoid"/>
    <property type="evidence" value="ECO:0007669"/>
    <property type="project" value="TreeGrafter"/>
</dbReference>
<dbReference type="OrthoDB" id="9131762at2"/>
<evidence type="ECO:0000256" key="2">
    <source>
        <dbReference type="ARBA" id="ARBA00009035"/>
    </source>
</evidence>
<evidence type="ECO:0000256" key="1">
    <source>
        <dbReference type="ARBA" id="ARBA00004453"/>
    </source>
</evidence>
<name>A0A6N8FA06_9GAMM</name>
<dbReference type="PANTHER" id="PTHR38772:SF1">
    <property type="entry name" value="NUCLEOID-ASSOCIATED PROTEIN YEJK"/>
    <property type="match status" value="1"/>
</dbReference>
<dbReference type="PANTHER" id="PTHR38772">
    <property type="match status" value="1"/>
</dbReference>
<accession>A0A6N8FA06</accession>
<dbReference type="EMBL" id="WOCD01000003">
    <property type="protein sequence ID" value="MUH71927.1"/>
    <property type="molecule type" value="Genomic_DNA"/>
</dbReference>
<proteinExistence type="inferred from homology"/>
<dbReference type="InterPro" id="IPR007358">
    <property type="entry name" value="Nucleoid_associated_NdpA"/>
</dbReference>
<comment type="caution">
    <text evidence="4">The sequence shown here is derived from an EMBL/GenBank/DDBJ whole genome shotgun (WGS) entry which is preliminary data.</text>
</comment>
<keyword evidence="5" id="KW-1185">Reference proteome</keyword>
<protein>
    <submittedName>
        <fullName evidence="4">Nucleoid-associated protein YejK</fullName>
    </submittedName>
</protein>
<dbReference type="Pfam" id="PF04245">
    <property type="entry name" value="NA37"/>
    <property type="match status" value="1"/>
</dbReference>
<keyword evidence="3" id="KW-0963">Cytoplasm</keyword>
<evidence type="ECO:0000313" key="4">
    <source>
        <dbReference type="EMBL" id="MUH71927.1"/>
    </source>
</evidence>
<comment type="similarity">
    <text evidence="2">Belongs to the YejK family.</text>
</comment>
<sequence length="337" mass="38296">MSLAVNQFSIAFYEKQAETEFSTKWAVMADESLTKSLTFVEQLHNIYNAKPSKSYAAFSEEKNTAFSHRLHSYLGQEVPFDHLSKEVLKIFQAELEKYEFEETGYLLLIDYEYVATRYVMVGVVNLTDHFSVDNEFGIKRERHLDINKIQLAARIDVSSLLHSSDDLKTISFIKGRAGRQVNDFFMDLLGCTETINAKSQSKELLTAIDDFMSVETMDPNEKSETREKVYEYCNERIASGEDARLSELNDTLSISSDNEFKDFISQQDYSFDDNVTLDKSTVRKLVKLSGSGQGVSVSFDRILLGDRVNYNPQSDELTIKGVPASLKAVLLNEFGLE</sequence>
<gene>
    <name evidence="4" type="ORF">GNP35_05240</name>
</gene>
<dbReference type="AlphaFoldDB" id="A0A6N8FA06"/>
<dbReference type="GO" id="GO:0003690">
    <property type="term" value="F:double-stranded DNA binding"/>
    <property type="evidence" value="ECO:0007669"/>
    <property type="project" value="TreeGrafter"/>
</dbReference>